<name>A0ABY8IZ53_9BACI</name>
<keyword evidence="1" id="KW-1133">Transmembrane helix</keyword>
<evidence type="ECO:0000313" key="2">
    <source>
        <dbReference type="EMBL" id="WFT74584.1"/>
    </source>
</evidence>
<dbReference type="Pfam" id="PF09911">
    <property type="entry name" value="DUF2140"/>
    <property type="match status" value="1"/>
</dbReference>
<protein>
    <submittedName>
        <fullName evidence="2">YpmS family protein</fullName>
    </submittedName>
</protein>
<dbReference type="RefSeq" id="WP_283076580.1">
    <property type="nucleotide sequence ID" value="NZ_CP121671.1"/>
</dbReference>
<evidence type="ECO:0000313" key="3">
    <source>
        <dbReference type="Proteomes" id="UP001221597"/>
    </source>
</evidence>
<dbReference type="Proteomes" id="UP001221597">
    <property type="component" value="Chromosome"/>
</dbReference>
<accession>A0ABY8IZ53</accession>
<sequence length="213" mass="24465">MLKRWFLKNKWRSSFFILAVINLGIVAWILSLIFLPTSYTLVNVQPEEESSDAEFTIVSTKQNLEQLANEYLSELSTQTVFDYSISLDRNVTLVGNIKAFEQTIPIKMELNPVVQKNGDLVLEQERISLGKLPLPNKKVLEFIADNYKLPEWVRVHPNEESIYLAVTQMDTASNFNVAVDRFNLNANQLAFRISVPRETFDIAQVIAEQKLQQ</sequence>
<dbReference type="InterPro" id="IPR018672">
    <property type="entry name" value="DUF2140"/>
</dbReference>
<keyword evidence="1" id="KW-0812">Transmembrane</keyword>
<gene>
    <name evidence="2" type="ORF">P9989_19880</name>
</gene>
<feature type="transmembrane region" description="Helical" evidence="1">
    <location>
        <begin position="12"/>
        <end position="35"/>
    </location>
</feature>
<dbReference type="EMBL" id="CP121671">
    <property type="protein sequence ID" value="WFT74584.1"/>
    <property type="molecule type" value="Genomic_DNA"/>
</dbReference>
<keyword evidence="3" id="KW-1185">Reference proteome</keyword>
<keyword evidence="1" id="KW-0472">Membrane</keyword>
<reference evidence="2 3" key="1">
    <citation type="submission" date="2023-04" db="EMBL/GenBank/DDBJ databases">
        <title>Genome sequence of Halobacillus naozhouensis KACC 21980.</title>
        <authorList>
            <person name="Kim S."/>
            <person name="Heo J."/>
            <person name="Kwon S.-W."/>
        </authorList>
    </citation>
    <scope>NUCLEOTIDE SEQUENCE [LARGE SCALE GENOMIC DNA]</scope>
    <source>
        <strain evidence="2 3">KCTC 13234</strain>
    </source>
</reference>
<organism evidence="2 3">
    <name type="scientific">Halobacillus naozhouensis</name>
    <dbReference type="NCBI Taxonomy" id="554880"/>
    <lineage>
        <taxon>Bacteria</taxon>
        <taxon>Bacillati</taxon>
        <taxon>Bacillota</taxon>
        <taxon>Bacilli</taxon>
        <taxon>Bacillales</taxon>
        <taxon>Bacillaceae</taxon>
        <taxon>Halobacillus</taxon>
    </lineage>
</organism>
<proteinExistence type="predicted"/>
<evidence type="ECO:0000256" key="1">
    <source>
        <dbReference type="SAM" id="Phobius"/>
    </source>
</evidence>